<dbReference type="CDD" id="cd02440">
    <property type="entry name" value="AdoMet_MTases"/>
    <property type="match status" value="1"/>
</dbReference>
<keyword evidence="2" id="KW-0808">Transferase</keyword>
<evidence type="ECO:0000313" key="3">
    <source>
        <dbReference type="Proteomes" id="UP001151234"/>
    </source>
</evidence>
<keyword evidence="2" id="KW-0489">Methyltransferase</keyword>
<reference evidence="2" key="1">
    <citation type="submission" date="2022-11" db="EMBL/GenBank/DDBJ databases">
        <title>Draft genome sequence of Hoeflea poritis E7-10 and Hoeflea prorocentri PM5-8, separated from scleractinian coral Porites lutea and marine dinoflagellate.</title>
        <authorList>
            <person name="Zhang G."/>
            <person name="Wei Q."/>
            <person name="Cai L."/>
        </authorList>
    </citation>
    <scope>NUCLEOTIDE SEQUENCE</scope>
    <source>
        <strain evidence="2">PM5-8</strain>
    </source>
</reference>
<proteinExistence type="predicted"/>
<dbReference type="InterPro" id="IPR041698">
    <property type="entry name" value="Methyltransf_25"/>
</dbReference>
<dbReference type="AlphaFoldDB" id="A0A9X3ZG69"/>
<evidence type="ECO:0000313" key="2">
    <source>
        <dbReference type="EMBL" id="MDA5397689.1"/>
    </source>
</evidence>
<dbReference type="GO" id="GO:0032259">
    <property type="term" value="P:methylation"/>
    <property type="evidence" value="ECO:0007669"/>
    <property type="project" value="UniProtKB-KW"/>
</dbReference>
<dbReference type="PANTHER" id="PTHR47473:SF1">
    <property type="entry name" value="METHYLTRANSFERASE DOMAIN-CONTAINING PROTEIN"/>
    <property type="match status" value="1"/>
</dbReference>
<dbReference type="SUPFAM" id="SSF53335">
    <property type="entry name" value="S-adenosyl-L-methionine-dependent methyltransferases"/>
    <property type="match status" value="1"/>
</dbReference>
<dbReference type="RefSeq" id="WP_267989146.1">
    <property type="nucleotide sequence ID" value="NZ_JAPJZI010000001.1"/>
</dbReference>
<organism evidence="2 3">
    <name type="scientific">Hoeflea prorocentri</name>
    <dbReference type="NCBI Taxonomy" id="1922333"/>
    <lineage>
        <taxon>Bacteria</taxon>
        <taxon>Pseudomonadati</taxon>
        <taxon>Pseudomonadota</taxon>
        <taxon>Alphaproteobacteria</taxon>
        <taxon>Hyphomicrobiales</taxon>
        <taxon>Rhizobiaceae</taxon>
        <taxon>Hoeflea</taxon>
    </lineage>
</organism>
<dbReference type="GO" id="GO:0008168">
    <property type="term" value="F:methyltransferase activity"/>
    <property type="evidence" value="ECO:0007669"/>
    <property type="project" value="UniProtKB-KW"/>
</dbReference>
<dbReference type="Proteomes" id="UP001151234">
    <property type="component" value="Unassembled WGS sequence"/>
</dbReference>
<dbReference type="Pfam" id="PF13649">
    <property type="entry name" value="Methyltransf_25"/>
    <property type="match status" value="1"/>
</dbReference>
<dbReference type="EMBL" id="JAPJZI010000001">
    <property type="protein sequence ID" value="MDA5397689.1"/>
    <property type="molecule type" value="Genomic_DNA"/>
</dbReference>
<protein>
    <submittedName>
        <fullName evidence="2">Class I SAM-dependent methyltransferase</fullName>
    </submittedName>
</protein>
<gene>
    <name evidence="2" type="ORF">OQ273_03785</name>
</gene>
<evidence type="ECO:0000259" key="1">
    <source>
        <dbReference type="Pfam" id="PF13649"/>
    </source>
</evidence>
<name>A0A9X3ZG69_9HYPH</name>
<comment type="caution">
    <text evidence="2">The sequence shown here is derived from an EMBL/GenBank/DDBJ whole genome shotgun (WGS) entry which is preliminary data.</text>
</comment>
<dbReference type="InterPro" id="IPR029063">
    <property type="entry name" value="SAM-dependent_MTases_sf"/>
</dbReference>
<sequence length="210" mass="23267">MKSSTHAARMDGVYRHQKHIYDLTRKYFLLGRDGMIREMGAPHGARILELGCGTGRNIAFAARHYPQAEFFGLDISSEMLETARKRGIDARLALADATSFDGGELFGHDRFDRIFISYALSMIPGWEATIDQALAHLSPGGSLHVVDFGDQNAMPAWFKAGLNAWLRKFHVSPRENMMNAISEKADAHGARVTGNSLYRGFAQHAAVQMA</sequence>
<dbReference type="Gene3D" id="3.40.50.150">
    <property type="entry name" value="Vaccinia Virus protein VP39"/>
    <property type="match status" value="1"/>
</dbReference>
<accession>A0A9X3ZG69</accession>
<dbReference type="PANTHER" id="PTHR47473">
    <property type="entry name" value="BTA1P"/>
    <property type="match status" value="1"/>
</dbReference>
<keyword evidence="3" id="KW-1185">Reference proteome</keyword>
<feature type="domain" description="Methyltransferase" evidence="1">
    <location>
        <begin position="47"/>
        <end position="141"/>
    </location>
</feature>